<dbReference type="EMBL" id="BMAC01003121">
    <property type="protein sequence ID" value="GFQ08116.1"/>
    <property type="molecule type" value="Genomic_DNA"/>
</dbReference>
<sequence>KKNFPPGPRSLPILGHFHLLGKNPHQDLHSLARKHGPIMGLRFGSSPTIVVSSPRHRRARPQNARPRFCQPARKSGQQARVLRAEKPDFREVRAVLARHAKTLHIGATQQPQDQPVPGHETG</sequence>
<dbReference type="GO" id="GO:0016705">
    <property type="term" value="F:oxidoreductase activity, acting on paired donors, with incorporation or reduction of molecular oxygen"/>
    <property type="evidence" value="ECO:0007669"/>
    <property type="project" value="InterPro"/>
</dbReference>
<proteinExistence type="predicted"/>
<dbReference type="PANTHER" id="PTHR24299:SF61">
    <property type="entry name" value="CYTOCHROME P450"/>
    <property type="match status" value="1"/>
</dbReference>
<feature type="non-terminal residue" evidence="2">
    <location>
        <position position="1"/>
    </location>
</feature>
<dbReference type="InterPro" id="IPR036396">
    <property type="entry name" value="Cyt_P450_sf"/>
</dbReference>
<dbReference type="SUPFAM" id="SSF48264">
    <property type="entry name" value="Cytochrome P450"/>
    <property type="match status" value="1"/>
</dbReference>
<gene>
    <name evidence="2" type="ORF">PHJA_002955600</name>
</gene>
<feature type="region of interest" description="Disordered" evidence="1">
    <location>
        <begin position="38"/>
        <end position="81"/>
    </location>
</feature>
<dbReference type="GO" id="GO:0005506">
    <property type="term" value="F:iron ion binding"/>
    <property type="evidence" value="ECO:0007669"/>
    <property type="project" value="InterPro"/>
</dbReference>
<dbReference type="GO" id="GO:0020037">
    <property type="term" value="F:heme binding"/>
    <property type="evidence" value="ECO:0007669"/>
    <property type="project" value="InterPro"/>
</dbReference>
<feature type="region of interest" description="Disordered" evidence="1">
    <location>
        <begin position="103"/>
        <end position="122"/>
    </location>
</feature>
<dbReference type="InterPro" id="IPR001128">
    <property type="entry name" value="Cyt_P450"/>
</dbReference>
<dbReference type="GO" id="GO:0004497">
    <property type="term" value="F:monooxygenase activity"/>
    <property type="evidence" value="ECO:0007669"/>
    <property type="project" value="InterPro"/>
</dbReference>
<evidence type="ECO:0000313" key="3">
    <source>
        <dbReference type="Proteomes" id="UP000653305"/>
    </source>
</evidence>
<protein>
    <submittedName>
        <fullName evidence="2">Cytochrome p450 cyp736a12</fullName>
    </submittedName>
</protein>
<accession>A0A830DN03</accession>
<evidence type="ECO:0000313" key="2">
    <source>
        <dbReference type="EMBL" id="GFQ08116.1"/>
    </source>
</evidence>
<name>A0A830DN03_9LAMI</name>
<dbReference type="PANTHER" id="PTHR24299">
    <property type="entry name" value="CYTOCHROME P450 FAMILY 1"/>
    <property type="match status" value="1"/>
</dbReference>
<dbReference type="Pfam" id="PF00067">
    <property type="entry name" value="p450"/>
    <property type="match status" value="1"/>
</dbReference>
<reference evidence="2" key="1">
    <citation type="submission" date="2020-07" db="EMBL/GenBank/DDBJ databases">
        <title>Ethylene signaling mediates host invasion by parasitic plants.</title>
        <authorList>
            <person name="Yoshida S."/>
        </authorList>
    </citation>
    <scope>NUCLEOTIDE SEQUENCE</scope>
    <source>
        <strain evidence="2">Okayama</strain>
    </source>
</reference>
<evidence type="ECO:0000256" key="1">
    <source>
        <dbReference type="SAM" id="MobiDB-lite"/>
    </source>
</evidence>
<keyword evidence="3" id="KW-1185">Reference proteome</keyword>
<dbReference type="Gene3D" id="1.10.630.10">
    <property type="entry name" value="Cytochrome P450"/>
    <property type="match status" value="1"/>
</dbReference>
<dbReference type="Proteomes" id="UP000653305">
    <property type="component" value="Unassembled WGS sequence"/>
</dbReference>
<organism evidence="2 3">
    <name type="scientific">Phtheirospermum japonicum</name>
    <dbReference type="NCBI Taxonomy" id="374723"/>
    <lineage>
        <taxon>Eukaryota</taxon>
        <taxon>Viridiplantae</taxon>
        <taxon>Streptophyta</taxon>
        <taxon>Embryophyta</taxon>
        <taxon>Tracheophyta</taxon>
        <taxon>Spermatophyta</taxon>
        <taxon>Magnoliopsida</taxon>
        <taxon>eudicotyledons</taxon>
        <taxon>Gunneridae</taxon>
        <taxon>Pentapetalae</taxon>
        <taxon>asterids</taxon>
        <taxon>lamiids</taxon>
        <taxon>Lamiales</taxon>
        <taxon>Orobanchaceae</taxon>
        <taxon>Orobanchaceae incertae sedis</taxon>
        <taxon>Phtheirospermum</taxon>
    </lineage>
</organism>
<comment type="caution">
    <text evidence="2">The sequence shown here is derived from an EMBL/GenBank/DDBJ whole genome shotgun (WGS) entry which is preliminary data.</text>
</comment>
<dbReference type="AlphaFoldDB" id="A0A830DN03"/>
<dbReference type="OrthoDB" id="2789670at2759"/>